<dbReference type="Proteomes" id="UP000789570">
    <property type="component" value="Unassembled WGS sequence"/>
</dbReference>
<name>A0A9N9E754_9GLOM</name>
<gene>
    <name evidence="2" type="ORF">FCALED_LOCUS11834</name>
</gene>
<accession>A0A9N9E754</accession>
<evidence type="ECO:0000313" key="3">
    <source>
        <dbReference type="Proteomes" id="UP000789570"/>
    </source>
</evidence>
<reference evidence="2" key="1">
    <citation type="submission" date="2021-06" db="EMBL/GenBank/DDBJ databases">
        <authorList>
            <person name="Kallberg Y."/>
            <person name="Tangrot J."/>
            <person name="Rosling A."/>
        </authorList>
    </citation>
    <scope>NUCLEOTIDE SEQUENCE</scope>
    <source>
        <strain evidence="2">UK204</strain>
    </source>
</reference>
<organism evidence="2 3">
    <name type="scientific">Funneliformis caledonium</name>
    <dbReference type="NCBI Taxonomy" id="1117310"/>
    <lineage>
        <taxon>Eukaryota</taxon>
        <taxon>Fungi</taxon>
        <taxon>Fungi incertae sedis</taxon>
        <taxon>Mucoromycota</taxon>
        <taxon>Glomeromycotina</taxon>
        <taxon>Glomeromycetes</taxon>
        <taxon>Glomerales</taxon>
        <taxon>Glomeraceae</taxon>
        <taxon>Funneliformis</taxon>
    </lineage>
</organism>
<proteinExistence type="predicted"/>
<dbReference type="EMBL" id="CAJVPQ010005284">
    <property type="protein sequence ID" value="CAG8667178.1"/>
    <property type="molecule type" value="Genomic_DNA"/>
</dbReference>
<sequence>AIYVWVGCNGLDSGNGSDAFDSSLSYSLIIDLSTANAFINGYWVLLTGAPLIMKFEVYFLIAISTIAPWTQNAYLISCVSVFTSVMILIIPSYILCLNSVLFRNIILAPICNCKIFELDMRYFPFLGFFEVFSWCINGLV</sequence>
<keyword evidence="3" id="KW-1185">Reference proteome</keyword>
<feature type="transmembrane region" description="Helical" evidence="1">
    <location>
        <begin position="42"/>
        <end position="61"/>
    </location>
</feature>
<protein>
    <submittedName>
        <fullName evidence="2">7545_t:CDS:1</fullName>
    </submittedName>
</protein>
<evidence type="ECO:0000256" key="1">
    <source>
        <dbReference type="SAM" id="Phobius"/>
    </source>
</evidence>
<comment type="caution">
    <text evidence="2">The sequence shown here is derived from an EMBL/GenBank/DDBJ whole genome shotgun (WGS) entry which is preliminary data.</text>
</comment>
<keyword evidence="1" id="KW-1133">Transmembrane helix</keyword>
<keyword evidence="1" id="KW-0812">Transmembrane</keyword>
<keyword evidence="1" id="KW-0472">Membrane</keyword>
<feature type="transmembrane region" description="Helical" evidence="1">
    <location>
        <begin position="73"/>
        <end position="95"/>
    </location>
</feature>
<dbReference type="AlphaFoldDB" id="A0A9N9E754"/>
<feature type="non-terminal residue" evidence="2">
    <location>
        <position position="140"/>
    </location>
</feature>
<evidence type="ECO:0000313" key="2">
    <source>
        <dbReference type="EMBL" id="CAG8667178.1"/>
    </source>
</evidence>